<dbReference type="InterPro" id="IPR001841">
    <property type="entry name" value="Znf_RING"/>
</dbReference>
<gene>
    <name evidence="9" type="ORF">OTU49_008338</name>
</gene>
<dbReference type="InterPro" id="IPR013083">
    <property type="entry name" value="Znf_RING/FYVE/PHD"/>
</dbReference>
<evidence type="ECO:0000256" key="2">
    <source>
        <dbReference type="ARBA" id="ARBA00022723"/>
    </source>
</evidence>
<evidence type="ECO:0000259" key="8">
    <source>
        <dbReference type="PROSITE" id="PS50089"/>
    </source>
</evidence>
<dbReference type="PANTHER" id="PTHR10825">
    <property type="entry name" value="RING FINGER DOMAIN-CONTAINING, POLYCOMB GROUP COMPONENT"/>
    <property type="match status" value="1"/>
</dbReference>
<keyword evidence="3 6" id="KW-0863">Zinc-finger</keyword>
<dbReference type="GO" id="GO:1990841">
    <property type="term" value="F:promoter-specific chromatin binding"/>
    <property type="evidence" value="ECO:0007669"/>
    <property type="project" value="TreeGrafter"/>
</dbReference>
<feature type="region of interest" description="Disordered" evidence="7">
    <location>
        <begin position="1351"/>
        <end position="1371"/>
    </location>
</feature>
<feature type="compositionally biased region" description="Pro residues" evidence="7">
    <location>
        <begin position="1080"/>
        <end position="1130"/>
    </location>
</feature>
<dbReference type="EMBL" id="JARKIK010000066">
    <property type="protein sequence ID" value="KAK8729813.1"/>
    <property type="molecule type" value="Genomic_DNA"/>
</dbReference>
<evidence type="ECO:0000256" key="6">
    <source>
        <dbReference type="PROSITE-ProRule" id="PRU00175"/>
    </source>
</evidence>
<feature type="compositionally biased region" description="Low complexity" evidence="7">
    <location>
        <begin position="868"/>
        <end position="884"/>
    </location>
</feature>
<dbReference type="Pfam" id="PF13923">
    <property type="entry name" value="zf-C3HC4_2"/>
    <property type="match status" value="1"/>
</dbReference>
<feature type="region of interest" description="Disordered" evidence="7">
    <location>
        <begin position="1453"/>
        <end position="1657"/>
    </location>
</feature>
<feature type="compositionally biased region" description="Basic and acidic residues" evidence="7">
    <location>
        <begin position="161"/>
        <end position="177"/>
    </location>
</feature>
<evidence type="ECO:0000256" key="4">
    <source>
        <dbReference type="ARBA" id="ARBA00022833"/>
    </source>
</evidence>
<evidence type="ECO:0000256" key="1">
    <source>
        <dbReference type="ARBA" id="ARBA00004123"/>
    </source>
</evidence>
<dbReference type="SUPFAM" id="SSF57850">
    <property type="entry name" value="RING/U-box"/>
    <property type="match status" value="1"/>
</dbReference>
<feature type="compositionally biased region" description="Low complexity" evidence="7">
    <location>
        <begin position="1019"/>
        <end position="1037"/>
    </location>
</feature>
<feature type="domain" description="RING-type" evidence="8">
    <location>
        <begin position="19"/>
        <end position="58"/>
    </location>
</feature>
<feature type="region of interest" description="Disordered" evidence="7">
    <location>
        <begin position="716"/>
        <end position="1337"/>
    </location>
</feature>
<feature type="compositionally biased region" description="Polar residues" evidence="7">
    <location>
        <begin position="1464"/>
        <end position="1476"/>
    </location>
</feature>
<evidence type="ECO:0000256" key="3">
    <source>
        <dbReference type="ARBA" id="ARBA00022771"/>
    </source>
</evidence>
<dbReference type="FunFam" id="3.30.40.10:FF:000122">
    <property type="entry name" value="polycomb group RING finger protein 1"/>
    <property type="match status" value="1"/>
</dbReference>
<protein>
    <recommendedName>
        <fullName evidence="8">RING-type domain-containing protein</fullName>
    </recommendedName>
</protein>
<dbReference type="PROSITE" id="PS00518">
    <property type="entry name" value="ZF_RING_1"/>
    <property type="match status" value="1"/>
</dbReference>
<feature type="region of interest" description="Disordered" evidence="7">
    <location>
        <begin position="310"/>
        <end position="329"/>
    </location>
</feature>
<feature type="compositionally biased region" description="Polar residues" evidence="7">
    <location>
        <begin position="758"/>
        <end position="816"/>
    </location>
</feature>
<feature type="compositionally biased region" description="Low complexity" evidence="7">
    <location>
        <begin position="817"/>
        <end position="856"/>
    </location>
</feature>
<dbReference type="InterPro" id="IPR017907">
    <property type="entry name" value="Znf_RING_CS"/>
</dbReference>
<feature type="compositionally biased region" description="Polar residues" evidence="7">
    <location>
        <begin position="990"/>
        <end position="1018"/>
    </location>
</feature>
<feature type="region of interest" description="Disordered" evidence="7">
    <location>
        <begin position="507"/>
        <end position="558"/>
    </location>
</feature>
<dbReference type="GO" id="GO:0008270">
    <property type="term" value="F:zinc ion binding"/>
    <property type="evidence" value="ECO:0007669"/>
    <property type="project" value="UniProtKB-KW"/>
</dbReference>
<feature type="compositionally biased region" description="Polar residues" evidence="7">
    <location>
        <begin position="1582"/>
        <end position="1591"/>
    </location>
</feature>
<feature type="compositionally biased region" description="Polar residues" evidence="7">
    <location>
        <begin position="1294"/>
        <end position="1321"/>
    </location>
</feature>
<comment type="subcellular location">
    <subcellularLocation>
        <location evidence="1">Nucleus</location>
    </subcellularLocation>
</comment>
<feature type="region of interest" description="Disordered" evidence="7">
    <location>
        <begin position="156"/>
        <end position="177"/>
    </location>
</feature>
<reference evidence="9 10" key="1">
    <citation type="journal article" date="2024" name="BMC Genomics">
        <title>Genome assembly of redclaw crayfish (Cherax quadricarinatus) provides insights into its immune adaptation and hypoxia tolerance.</title>
        <authorList>
            <person name="Liu Z."/>
            <person name="Zheng J."/>
            <person name="Li H."/>
            <person name="Fang K."/>
            <person name="Wang S."/>
            <person name="He J."/>
            <person name="Zhou D."/>
            <person name="Weng S."/>
            <person name="Chi M."/>
            <person name="Gu Z."/>
            <person name="He J."/>
            <person name="Li F."/>
            <person name="Wang M."/>
        </authorList>
    </citation>
    <scope>NUCLEOTIDE SEQUENCE [LARGE SCALE GENOMIC DNA]</scope>
    <source>
        <strain evidence="9">ZL_2023a</strain>
    </source>
</reference>
<accession>A0AAW0WPS4</accession>
<feature type="compositionally biased region" description="Polar residues" evidence="7">
    <location>
        <begin position="885"/>
        <end position="927"/>
    </location>
</feature>
<dbReference type="PROSITE" id="PS50089">
    <property type="entry name" value="ZF_RING_2"/>
    <property type="match status" value="1"/>
</dbReference>
<keyword evidence="4" id="KW-0862">Zinc</keyword>
<feature type="compositionally biased region" description="Low complexity" evidence="7">
    <location>
        <begin position="1164"/>
        <end position="1208"/>
    </location>
</feature>
<name>A0AAW0WPS4_CHEQU</name>
<feature type="region of interest" description="Disordered" evidence="7">
    <location>
        <begin position="270"/>
        <end position="305"/>
    </location>
</feature>
<dbReference type="PRINTS" id="PR01217">
    <property type="entry name" value="PRICHEXTENSN"/>
</dbReference>
<dbReference type="SMART" id="SM00184">
    <property type="entry name" value="RING"/>
    <property type="match status" value="1"/>
</dbReference>
<feature type="compositionally biased region" description="Polar residues" evidence="7">
    <location>
        <begin position="1043"/>
        <end position="1075"/>
    </location>
</feature>
<feature type="region of interest" description="Disordered" evidence="7">
    <location>
        <begin position="590"/>
        <end position="671"/>
    </location>
</feature>
<feature type="compositionally biased region" description="Low complexity" evidence="7">
    <location>
        <begin position="727"/>
        <end position="748"/>
    </location>
</feature>
<dbReference type="Gene3D" id="3.10.20.90">
    <property type="entry name" value="Phosphatidylinositol 3-kinase Catalytic Subunit, Chain A, domain 1"/>
    <property type="match status" value="1"/>
</dbReference>
<sequence>MMAPLRRVKLTELNAHLVCVLCSGYFVDATTIIECLHTFCKTCIVRYLQTSSFCPICDVQVHKTKPLLSLREDRTLQDVVFKLVPGLFHSEMNRRFCFYKEHPEAGGDKTEQSLRERRHFFHADDQISLSLEYLPATPSLNHSHLHPHIIKPLKVSNGQQEKQKLTGDKDGVTGGKEEVKKEDGVEEREVNGIKMAHKRYLRCPAAVQVSHLEKFIRLKYSLTPLTHKVDIMHGGDCLVGELTLLDVVYMYKWTEDAPLRLMYTVTAIPQSRKRPRPSGMRAPVTTDPEAPPSKIARTQSSCVQASHLHVSPHMPKGQDASRDQSECSPVTIADSGDIKMEVNKIDEVQPSQYTSNNHKTSVMPTDDSVCSQNLPSTSLVNISCSSTGSAKQLSDSAPTRGRPALTTTTLATATPRVALAHIPSPVNPTSSTSVSVQVSEPIMTSLTITPSVTTTTTSHNSLSIASIGNARMHMSHSTVNNITEAALKPVCASGPYLNKMLQPIIPTRPRLGRPPNSSRITAATMKPPAPRLGSVQNPRLPPPASKKMSPSGVNCRGNQTVSASLNVQSRLSSISGPPVKLGTTKVSVKRSNEVIKDNGQIPSQSDTQVTKPQLSFPTPNISTIKDTQDTQCPPDKKPNLSPKIPSTTSNSPSTTQTVTPTNQVHEEAPPLTTIDTQAIRMTQDTLPVQYTSDIQAVNPSPESTAPQRMHDITVSLPNNQSTQKPGSPTNQQPNTQSNQQSPNTQVNQRPGHQVNRHPPSTQVTQKPPNTQANKRPQNTQTNQRSPNIQANQQPSNIKTSQRPQNSQANQRSPNILANQQPPNTQSSQSSNTQANQKFPNTQDNQQPTNPQANQQPLNIHVNQQSNTQGNQSPNPQVNQQLPNNKANQRSPSAQANQRPPNTHANQRPLNIQASQRPPNTQANQRPANTQTNQRPPNTQTNQRPPNTQTNQRPASTQVNHYPPAQSTQCSGTQSQRPSDTQHLGNEGSKWPTTNTNQQLPGTKSSLHNSGVHVTQQINQQPLGTQTTQSSPSSSTMQRPVNPVHQQVSNASAQRPCTTVHQRSPATSLVQRSTPVSSRPPGSPAPHRPPSSPAPYQPSSPAPHRPPSSPAPHRPPSSPAPHRPPSSPAPHRPSSSPAPHRPPSSPAPHRPPSSPAPHRPPSSPAPHRQPSSPAPHVQPSSPAPHQQPSSPSHQPSSPTSQVPSSSPAPHRQTGSTTPRSHNTLSTPTVAGPTPSRSTPPRITSSTSTVSLTLGNKEASPASSSLASMSHVAGSASTSTSIPSGKSTGSKSGMTFTQARSTHSLNSSNVKTLLSKTQSSSGVKASPKSPGRGRGSSGSQNILSIAQSLASRQLQQRTTASSTSTNTTTTNVAATQVGRHQVFQSTAPNASVYSNAMGGGLVSPALAAFMASAYGDASALNDVTAMRNLITLSQTAACIRDFNLAAMVKAAETLPRPADPTPIDLSPTSKAAPQSPLTNGRAHASTSAAVASSTKTLVSHTSKSPSSKSRRSADASTAPTISPPTPEVTITKLPNNPTSTSNSSTGTGKSNLGSMKLGPTNTNTVSITKRPASNNRIAVAKSPANASVRQIPNPSYLRHHSEARNNVSKSTSQSSVSGSSQNNTSNKAHVSAKPSTSGGRNTGNSPLKETGPLPETSSILKIEHLTRSLAAPASQSYRIFDDR</sequence>
<feature type="compositionally biased region" description="Low complexity" evidence="7">
    <location>
        <begin position="928"/>
        <end position="953"/>
    </location>
</feature>
<feature type="compositionally biased region" description="Polar residues" evidence="7">
    <location>
        <begin position="954"/>
        <end position="983"/>
    </location>
</feature>
<feature type="compositionally biased region" description="Low complexity" evidence="7">
    <location>
        <begin position="1603"/>
        <end position="1624"/>
    </location>
</feature>
<keyword evidence="5" id="KW-0539">Nucleus</keyword>
<feature type="compositionally biased region" description="Polar residues" evidence="7">
    <location>
        <begin position="716"/>
        <end position="726"/>
    </location>
</feature>
<comment type="caution">
    <text evidence="9">The sequence shown here is derived from an EMBL/GenBank/DDBJ whole genome shotgun (WGS) entry which is preliminary data.</text>
</comment>
<feature type="compositionally biased region" description="Polar residues" evidence="7">
    <location>
        <begin position="1631"/>
        <end position="1645"/>
    </location>
</feature>
<feature type="compositionally biased region" description="Polar residues" evidence="7">
    <location>
        <begin position="1557"/>
        <end position="1574"/>
    </location>
</feature>
<feature type="compositionally biased region" description="Low complexity" evidence="7">
    <location>
        <begin position="1356"/>
        <end position="1371"/>
    </location>
</feature>
<evidence type="ECO:0000313" key="10">
    <source>
        <dbReference type="Proteomes" id="UP001445076"/>
    </source>
</evidence>
<dbReference type="GO" id="GO:0000122">
    <property type="term" value="P:negative regulation of transcription by RNA polymerase II"/>
    <property type="evidence" value="ECO:0007669"/>
    <property type="project" value="TreeGrafter"/>
</dbReference>
<dbReference type="CDD" id="cd17082">
    <property type="entry name" value="RAWUL_PCGF2_like"/>
    <property type="match status" value="1"/>
</dbReference>
<organism evidence="9 10">
    <name type="scientific">Cherax quadricarinatus</name>
    <name type="common">Australian red claw crayfish</name>
    <dbReference type="NCBI Taxonomy" id="27406"/>
    <lineage>
        <taxon>Eukaryota</taxon>
        <taxon>Metazoa</taxon>
        <taxon>Ecdysozoa</taxon>
        <taxon>Arthropoda</taxon>
        <taxon>Crustacea</taxon>
        <taxon>Multicrustacea</taxon>
        <taxon>Malacostraca</taxon>
        <taxon>Eumalacostraca</taxon>
        <taxon>Eucarida</taxon>
        <taxon>Decapoda</taxon>
        <taxon>Pleocyemata</taxon>
        <taxon>Astacidea</taxon>
        <taxon>Parastacoidea</taxon>
        <taxon>Parastacidae</taxon>
        <taxon>Cherax</taxon>
    </lineage>
</organism>
<dbReference type="Proteomes" id="UP001445076">
    <property type="component" value="Unassembled WGS sequence"/>
</dbReference>
<evidence type="ECO:0000313" key="9">
    <source>
        <dbReference type="EMBL" id="KAK8729813.1"/>
    </source>
</evidence>
<feature type="compositionally biased region" description="Low complexity" evidence="7">
    <location>
        <begin position="1529"/>
        <end position="1552"/>
    </location>
</feature>
<feature type="compositionally biased region" description="Pro residues" evidence="7">
    <location>
        <begin position="1138"/>
        <end position="1163"/>
    </location>
</feature>
<feature type="compositionally biased region" description="Polar residues" evidence="7">
    <location>
        <begin position="600"/>
        <end position="631"/>
    </location>
</feature>
<dbReference type="GO" id="GO:0035102">
    <property type="term" value="C:PRC1 complex"/>
    <property type="evidence" value="ECO:0007669"/>
    <property type="project" value="TreeGrafter"/>
</dbReference>
<evidence type="ECO:0000256" key="7">
    <source>
        <dbReference type="SAM" id="MobiDB-lite"/>
    </source>
</evidence>
<feature type="compositionally biased region" description="Low complexity" evidence="7">
    <location>
        <begin position="1480"/>
        <end position="1505"/>
    </location>
</feature>
<dbReference type="InterPro" id="IPR032443">
    <property type="entry name" value="RAWUL"/>
</dbReference>
<dbReference type="Pfam" id="PF16207">
    <property type="entry name" value="RAWUL"/>
    <property type="match status" value="1"/>
</dbReference>
<proteinExistence type="predicted"/>
<feature type="compositionally biased region" description="Low complexity" evidence="7">
    <location>
        <begin position="1231"/>
        <end position="1293"/>
    </location>
</feature>
<keyword evidence="2" id="KW-0479">Metal-binding</keyword>
<feature type="compositionally biased region" description="Low complexity" evidence="7">
    <location>
        <begin position="646"/>
        <end position="663"/>
    </location>
</feature>
<keyword evidence="10" id="KW-1185">Reference proteome</keyword>
<dbReference type="PANTHER" id="PTHR10825:SF72">
    <property type="entry name" value="UBIQUITIN-LIKE DOMAIN-CONTAINING PROTEIN"/>
    <property type="match status" value="1"/>
</dbReference>
<dbReference type="Gene3D" id="3.30.40.10">
    <property type="entry name" value="Zinc/RING finger domain, C3HC4 (zinc finger)"/>
    <property type="match status" value="1"/>
</dbReference>
<evidence type="ECO:0000256" key="5">
    <source>
        <dbReference type="ARBA" id="ARBA00023242"/>
    </source>
</evidence>
<feature type="compositionally biased region" description="Polar residues" evidence="7">
    <location>
        <begin position="1211"/>
        <end position="1227"/>
    </location>
</feature>